<reference evidence="4 5" key="1">
    <citation type="submission" date="2018-10" db="EMBL/GenBank/DDBJ databases">
        <title>Bradyrhizobium sp. nov., isolated from effective nodules of peanut in China.</title>
        <authorList>
            <person name="Li Y."/>
        </authorList>
    </citation>
    <scope>NUCLEOTIDE SEQUENCE [LARGE SCALE GENOMIC DNA]</scope>
    <source>
        <strain evidence="4 5">CCBAU 51781</strain>
    </source>
</reference>
<dbReference type="Proteomes" id="UP000289946">
    <property type="component" value="Unassembled WGS sequence"/>
</dbReference>
<evidence type="ECO:0000259" key="3">
    <source>
        <dbReference type="SMART" id="SM00062"/>
    </source>
</evidence>
<dbReference type="EMBL" id="RDRA01000034">
    <property type="protein sequence ID" value="RXG86639.1"/>
    <property type="molecule type" value="Genomic_DNA"/>
</dbReference>
<accession>A0ABY0D9V2</accession>
<feature type="domain" description="Solute-binding protein family 3/N-terminal" evidence="3">
    <location>
        <begin position="39"/>
        <end position="263"/>
    </location>
</feature>
<comment type="caution">
    <text evidence="4">The sequence shown here is derived from an EMBL/GenBank/DDBJ whole genome shotgun (WGS) entry which is preliminary data.</text>
</comment>
<evidence type="ECO:0000313" key="4">
    <source>
        <dbReference type="EMBL" id="RXG86639.1"/>
    </source>
</evidence>
<dbReference type="RefSeq" id="WP_128942721.1">
    <property type="nucleotide sequence ID" value="NZ_RDRA01000034.1"/>
</dbReference>
<feature type="chain" id="PRO_5046563674" description="Solute-binding protein family 3/N-terminal domain-containing protein" evidence="2">
    <location>
        <begin position="25"/>
        <end position="281"/>
    </location>
</feature>
<gene>
    <name evidence="4" type="ORF">EAS62_37160</name>
</gene>
<keyword evidence="5" id="KW-1185">Reference proteome</keyword>
<dbReference type="PANTHER" id="PTHR35936">
    <property type="entry name" value="MEMBRANE-BOUND LYTIC MUREIN TRANSGLYCOSYLASE F"/>
    <property type="match status" value="1"/>
</dbReference>
<organism evidence="4 5">
    <name type="scientific">Bradyrhizobium zhanjiangense</name>
    <dbReference type="NCBI Taxonomy" id="1325107"/>
    <lineage>
        <taxon>Bacteria</taxon>
        <taxon>Pseudomonadati</taxon>
        <taxon>Pseudomonadota</taxon>
        <taxon>Alphaproteobacteria</taxon>
        <taxon>Hyphomicrobiales</taxon>
        <taxon>Nitrobacteraceae</taxon>
        <taxon>Bradyrhizobium</taxon>
    </lineage>
</organism>
<keyword evidence="1 2" id="KW-0732">Signal</keyword>
<sequence>MFAARKFPLLVLLLALAYSHPAFAETEVSLLASMRKAGEAKAPINSAPPFAFVSPNGESQGYLVEVTKLALKGMGVTKLSAVLTAWDAMIPGLQAHRFDLVPSGLLITPARCKVVSFSAPITAQRDALYVLPGNPERITGYAAVAQSSDLKLAVLTGSLQEAYAVEQGVKSEQLVRVPDIQAGVATVVVGRTNAFAVGQFSVPDPQQKGVEMVVDNASPLKSIAIAFRKEDARFRDAFNNQIEILRTGGAMKELYAVKYGFPNWDTIAKLTKASDLVPSCE</sequence>
<dbReference type="InterPro" id="IPR001638">
    <property type="entry name" value="Solute-binding_3/MltF_N"/>
</dbReference>
<dbReference type="SUPFAM" id="SSF53850">
    <property type="entry name" value="Periplasmic binding protein-like II"/>
    <property type="match status" value="1"/>
</dbReference>
<evidence type="ECO:0000256" key="2">
    <source>
        <dbReference type="SAM" id="SignalP"/>
    </source>
</evidence>
<dbReference type="Gene3D" id="3.40.190.10">
    <property type="entry name" value="Periplasmic binding protein-like II"/>
    <property type="match status" value="2"/>
</dbReference>
<protein>
    <recommendedName>
        <fullName evidence="3">Solute-binding protein family 3/N-terminal domain-containing protein</fullName>
    </recommendedName>
</protein>
<proteinExistence type="predicted"/>
<dbReference type="PANTHER" id="PTHR35936:SF17">
    <property type="entry name" value="ARGININE-BINDING EXTRACELLULAR PROTEIN ARTP"/>
    <property type="match status" value="1"/>
</dbReference>
<dbReference type="SMART" id="SM00062">
    <property type="entry name" value="PBPb"/>
    <property type="match status" value="1"/>
</dbReference>
<evidence type="ECO:0000313" key="5">
    <source>
        <dbReference type="Proteomes" id="UP000289946"/>
    </source>
</evidence>
<name>A0ABY0D9V2_9BRAD</name>
<dbReference type="Pfam" id="PF00497">
    <property type="entry name" value="SBP_bac_3"/>
    <property type="match status" value="1"/>
</dbReference>
<feature type="signal peptide" evidence="2">
    <location>
        <begin position="1"/>
        <end position="24"/>
    </location>
</feature>
<evidence type="ECO:0000256" key="1">
    <source>
        <dbReference type="ARBA" id="ARBA00022729"/>
    </source>
</evidence>